<comment type="caution">
    <text evidence="1">The sequence shown here is derived from an EMBL/GenBank/DDBJ whole genome shotgun (WGS) entry which is preliminary data.</text>
</comment>
<name>X1BW65_9ZZZZ</name>
<feature type="non-terminal residue" evidence="1">
    <location>
        <position position="1"/>
    </location>
</feature>
<dbReference type="AlphaFoldDB" id="X1BW65"/>
<evidence type="ECO:0000313" key="1">
    <source>
        <dbReference type="EMBL" id="GAG99989.1"/>
    </source>
</evidence>
<reference evidence="1" key="1">
    <citation type="journal article" date="2014" name="Front. Microbiol.">
        <title>High frequency of phylogenetically diverse reductive dehalogenase-homologous genes in deep subseafloor sedimentary metagenomes.</title>
        <authorList>
            <person name="Kawai M."/>
            <person name="Futagami T."/>
            <person name="Toyoda A."/>
            <person name="Takaki Y."/>
            <person name="Nishi S."/>
            <person name="Hori S."/>
            <person name="Arai W."/>
            <person name="Tsubouchi T."/>
            <person name="Morono Y."/>
            <person name="Uchiyama I."/>
            <person name="Ito T."/>
            <person name="Fujiyama A."/>
            <person name="Inagaki F."/>
            <person name="Takami H."/>
        </authorList>
    </citation>
    <scope>NUCLEOTIDE SEQUENCE</scope>
    <source>
        <strain evidence="1">Expedition CK06-06</strain>
    </source>
</reference>
<sequence>KQTAEKIITALTNRSGFNDLWYNLDEDIQTEITDEIVNILPIHDVSQRTYFFDCWKMNGVMDCKEIVATCEEHAILKFEKEFDDYGYDPPYVG</sequence>
<organism evidence="1">
    <name type="scientific">marine sediment metagenome</name>
    <dbReference type="NCBI Taxonomy" id="412755"/>
    <lineage>
        <taxon>unclassified sequences</taxon>
        <taxon>metagenomes</taxon>
        <taxon>ecological metagenomes</taxon>
    </lineage>
</organism>
<gene>
    <name evidence="1" type="ORF">S01H4_43572</name>
</gene>
<accession>X1BW65</accession>
<protein>
    <submittedName>
        <fullName evidence="1">Uncharacterized protein</fullName>
    </submittedName>
</protein>
<proteinExistence type="predicted"/>
<dbReference type="EMBL" id="BART01024052">
    <property type="protein sequence ID" value="GAG99989.1"/>
    <property type="molecule type" value="Genomic_DNA"/>
</dbReference>